<reference evidence="1 2" key="1">
    <citation type="submission" date="2007-05" db="EMBL/GenBank/DDBJ databases">
        <title>Complete sequence of Geobacter uraniireducens Rf4.</title>
        <authorList>
            <consortium name="US DOE Joint Genome Institute"/>
            <person name="Copeland A."/>
            <person name="Lucas S."/>
            <person name="Lapidus A."/>
            <person name="Barry K."/>
            <person name="Detter J.C."/>
            <person name="Glavina del Rio T."/>
            <person name="Hammon N."/>
            <person name="Israni S."/>
            <person name="Dalin E."/>
            <person name="Tice H."/>
            <person name="Pitluck S."/>
            <person name="Chertkov O."/>
            <person name="Brettin T."/>
            <person name="Bruce D."/>
            <person name="Han C."/>
            <person name="Schmutz J."/>
            <person name="Larimer F."/>
            <person name="Land M."/>
            <person name="Hauser L."/>
            <person name="Kyrpides N."/>
            <person name="Mikhailova N."/>
            <person name="Shelobolina E."/>
            <person name="Aklujkar M."/>
            <person name="Lovley D."/>
            <person name="Richardson P."/>
        </authorList>
    </citation>
    <scope>NUCLEOTIDE SEQUENCE [LARGE SCALE GENOMIC DNA]</scope>
    <source>
        <strain evidence="1 2">Rf4</strain>
    </source>
</reference>
<dbReference type="SUPFAM" id="SSF82171">
    <property type="entry name" value="DPP6 N-terminal domain-like"/>
    <property type="match status" value="1"/>
</dbReference>
<sequence>MKPNIAYSLAHALLLCVLAVTIGCDSYHTGTNLETAFRYTTAVSERAGILEILEPALLDSASAAESDGLTSYFNETGTGAASVVKTGPSSFRVLHKHKVSGEYAGVESVTLSPDGRRLAFVIPENGKFRMVIDGRMGRPFEQIGSPVFTPDSRHLAYKVKSGALWRLIVDEKLADERFLVYGEPRMSKGLSRIIIMEKASEQSPYAIVAYTSDLKRTVIKEIPAQDVYFDQDVMTAAAIVVKDNKKRVVVFTLREPGTVREGAEFDEITQLVFDKTGRSLAYVGQKGAEKYLVLDGQIEPLSGASLGEHPVISPNQKSLGTVLVTDLVYYHQAFMPQASDEKKYDAINELTFAPDGRRHVYTAEKKGRCFVVVNGKEGPPFDRVVSPRFSPDGRFLTYRARQDGKRFLVVADADGRMIRRHPAFDMVFEQVYTADGKSVAYGVKDGNKLAWRVEKLD</sequence>
<proteinExistence type="predicted"/>
<dbReference type="EMBL" id="CP000698">
    <property type="protein sequence ID" value="ABQ24716.1"/>
    <property type="molecule type" value="Genomic_DNA"/>
</dbReference>
<dbReference type="InterPro" id="IPR011042">
    <property type="entry name" value="6-blade_b-propeller_TolB-like"/>
</dbReference>
<dbReference type="PROSITE" id="PS51257">
    <property type="entry name" value="PROKAR_LIPOPROTEIN"/>
    <property type="match status" value="1"/>
</dbReference>
<dbReference type="AlphaFoldDB" id="A5GCI7"/>
<evidence type="ECO:0000313" key="2">
    <source>
        <dbReference type="Proteomes" id="UP000006695"/>
    </source>
</evidence>
<dbReference type="InterPro" id="IPR011659">
    <property type="entry name" value="WD40"/>
</dbReference>
<dbReference type="KEGG" id="gur:Gura_0501"/>
<gene>
    <name evidence="1" type="ordered locus">Gura_0501</name>
</gene>
<dbReference type="Pfam" id="PF07676">
    <property type="entry name" value="PD40"/>
    <property type="match status" value="2"/>
</dbReference>
<dbReference type="HOGENOM" id="CLU_602377_0_0_7"/>
<organism evidence="1 2">
    <name type="scientific">Geotalea uraniireducens (strain Rf4)</name>
    <name type="common">Geobacter uraniireducens</name>
    <dbReference type="NCBI Taxonomy" id="351605"/>
    <lineage>
        <taxon>Bacteria</taxon>
        <taxon>Pseudomonadati</taxon>
        <taxon>Thermodesulfobacteriota</taxon>
        <taxon>Desulfuromonadia</taxon>
        <taxon>Geobacterales</taxon>
        <taxon>Geobacteraceae</taxon>
        <taxon>Geotalea</taxon>
    </lineage>
</organism>
<evidence type="ECO:0000313" key="1">
    <source>
        <dbReference type="EMBL" id="ABQ24716.1"/>
    </source>
</evidence>
<keyword evidence="2" id="KW-1185">Reference proteome</keyword>
<dbReference type="STRING" id="351605.Gura_0501"/>
<dbReference type="OrthoDB" id="5391607at2"/>
<dbReference type="Proteomes" id="UP000006695">
    <property type="component" value="Chromosome"/>
</dbReference>
<dbReference type="Gene3D" id="2.120.10.30">
    <property type="entry name" value="TolB, C-terminal domain"/>
    <property type="match status" value="2"/>
</dbReference>
<dbReference type="RefSeq" id="WP_011937441.1">
    <property type="nucleotide sequence ID" value="NC_009483.1"/>
</dbReference>
<accession>A5GCI7</accession>
<protein>
    <submittedName>
        <fullName evidence="1">Uncharacterized protein</fullName>
    </submittedName>
</protein>
<name>A5GCI7_GEOUR</name>